<reference evidence="1" key="2">
    <citation type="journal article" date="2015" name="Fish Shellfish Immunol.">
        <title>Early steps in the European eel (Anguilla anguilla)-Vibrio vulnificus interaction in the gills: Role of the RtxA13 toxin.</title>
        <authorList>
            <person name="Callol A."/>
            <person name="Pajuelo D."/>
            <person name="Ebbesson L."/>
            <person name="Teles M."/>
            <person name="MacKenzie S."/>
            <person name="Amaro C."/>
        </authorList>
    </citation>
    <scope>NUCLEOTIDE SEQUENCE</scope>
</reference>
<dbReference type="EMBL" id="GBXM01012403">
    <property type="protein sequence ID" value="JAH96174.1"/>
    <property type="molecule type" value="Transcribed_RNA"/>
</dbReference>
<organism evidence="1">
    <name type="scientific">Anguilla anguilla</name>
    <name type="common">European freshwater eel</name>
    <name type="synonym">Muraena anguilla</name>
    <dbReference type="NCBI Taxonomy" id="7936"/>
    <lineage>
        <taxon>Eukaryota</taxon>
        <taxon>Metazoa</taxon>
        <taxon>Chordata</taxon>
        <taxon>Craniata</taxon>
        <taxon>Vertebrata</taxon>
        <taxon>Euteleostomi</taxon>
        <taxon>Actinopterygii</taxon>
        <taxon>Neopterygii</taxon>
        <taxon>Teleostei</taxon>
        <taxon>Anguilliformes</taxon>
        <taxon>Anguillidae</taxon>
        <taxon>Anguilla</taxon>
    </lineage>
</organism>
<dbReference type="AlphaFoldDB" id="A0A0E9X0P1"/>
<sequence>MFMYIFIHTVLSEASKHLQHMIKIINMCHVNSTVSQKSLNSLFSVKKQTLDKIFPLYENTFKKMFQANGPHSQNFS</sequence>
<accession>A0A0E9X0P1</accession>
<protein>
    <submittedName>
        <fullName evidence="1">Uncharacterized protein</fullName>
    </submittedName>
</protein>
<evidence type="ECO:0000313" key="1">
    <source>
        <dbReference type="EMBL" id="JAH96174.1"/>
    </source>
</evidence>
<proteinExistence type="predicted"/>
<name>A0A0E9X0P1_ANGAN</name>
<reference evidence="1" key="1">
    <citation type="submission" date="2014-11" db="EMBL/GenBank/DDBJ databases">
        <authorList>
            <person name="Amaro Gonzalez C."/>
        </authorList>
    </citation>
    <scope>NUCLEOTIDE SEQUENCE</scope>
</reference>